<dbReference type="InterPro" id="IPR028325">
    <property type="entry name" value="VG_K_chnl"/>
</dbReference>
<keyword evidence="4 9" id="KW-1133">Transmembrane helix</keyword>
<feature type="non-terminal residue" evidence="11">
    <location>
        <position position="1"/>
    </location>
</feature>
<evidence type="ECO:0000313" key="11">
    <source>
        <dbReference type="EMBL" id="ELT99565.1"/>
    </source>
</evidence>
<dbReference type="EMBL" id="KB306786">
    <property type="protein sequence ID" value="ELT99565.1"/>
    <property type="molecule type" value="Genomic_DNA"/>
</dbReference>
<protein>
    <recommendedName>
        <fullName evidence="10">Potassium channel domain-containing protein</fullName>
    </recommendedName>
</protein>
<dbReference type="Pfam" id="PF07885">
    <property type="entry name" value="Ion_trans_2"/>
    <property type="match status" value="1"/>
</dbReference>
<evidence type="ECO:0000256" key="6">
    <source>
        <dbReference type="ARBA" id="ARBA00023136"/>
    </source>
</evidence>
<dbReference type="OMA" id="YSHTQVS"/>
<dbReference type="HOGENOM" id="CLU_2177295_0_0_1"/>
<dbReference type="STRING" id="283909.R7U8W6"/>
<evidence type="ECO:0000256" key="9">
    <source>
        <dbReference type="SAM" id="Phobius"/>
    </source>
</evidence>
<feature type="compositionally biased region" description="Polar residues" evidence="8">
    <location>
        <begin position="100"/>
        <end position="110"/>
    </location>
</feature>
<feature type="transmembrane region" description="Helical" evidence="9">
    <location>
        <begin position="32"/>
        <end position="60"/>
    </location>
</feature>
<dbReference type="Proteomes" id="UP000014760">
    <property type="component" value="Unassembled WGS sequence"/>
</dbReference>
<evidence type="ECO:0000256" key="2">
    <source>
        <dbReference type="ARBA" id="ARBA00022448"/>
    </source>
</evidence>
<evidence type="ECO:0000256" key="8">
    <source>
        <dbReference type="SAM" id="MobiDB-lite"/>
    </source>
</evidence>
<dbReference type="PANTHER" id="PTHR11537">
    <property type="entry name" value="VOLTAGE-GATED POTASSIUM CHANNEL"/>
    <property type="match status" value="1"/>
</dbReference>
<reference evidence="11 13" key="2">
    <citation type="journal article" date="2013" name="Nature">
        <title>Insights into bilaterian evolution from three spiralian genomes.</title>
        <authorList>
            <person name="Simakov O."/>
            <person name="Marletaz F."/>
            <person name="Cho S.J."/>
            <person name="Edsinger-Gonzales E."/>
            <person name="Havlak P."/>
            <person name="Hellsten U."/>
            <person name="Kuo D.H."/>
            <person name="Larsson T."/>
            <person name="Lv J."/>
            <person name="Arendt D."/>
            <person name="Savage R."/>
            <person name="Osoegawa K."/>
            <person name="de Jong P."/>
            <person name="Grimwood J."/>
            <person name="Chapman J.A."/>
            <person name="Shapiro H."/>
            <person name="Aerts A."/>
            <person name="Otillar R.P."/>
            <person name="Terry A.Y."/>
            <person name="Boore J.L."/>
            <person name="Grigoriev I.V."/>
            <person name="Lindberg D.R."/>
            <person name="Seaver E.C."/>
            <person name="Weisblat D.A."/>
            <person name="Putnam N.H."/>
            <person name="Rokhsar D.S."/>
        </authorList>
    </citation>
    <scope>NUCLEOTIDE SEQUENCE</scope>
    <source>
        <strain evidence="11 13">I ESC-2004</strain>
    </source>
</reference>
<dbReference type="OrthoDB" id="415460at2759"/>
<sequence>FEDITECLWWAVVTLTTLGYGDAILISGWEYLVGSICAVMGVLCTGLPIVVIGSEFNTCYSQARSLIKRKQNAGEEQDEEQGHRHYVNHTKENTRDLTTHAGTQEAQTRF</sequence>
<organism evidence="11">
    <name type="scientific">Capitella teleta</name>
    <name type="common">Polychaete worm</name>
    <dbReference type="NCBI Taxonomy" id="283909"/>
    <lineage>
        <taxon>Eukaryota</taxon>
        <taxon>Metazoa</taxon>
        <taxon>Spiralia</taxon>
        <taxon>Lophotrochozoa</taxon>
        <taxon>Annelida</taxon>
        <taxon>Polychaeta</taxon>
        <taxon>Sedentaria</taxon>
        <taxon>Scolecida</taxon>
        <taxon>Capitellidae</taxon>
        <taxon>Capitella</taxon>
    </lineage>
</organism>
<dbReference type="SUPFAM" id="SSF81324">
    <property type="entry name" value="Voltage-gated potassium channels"/>
    <property type="match status" value="1"/>
</dbReference>
<reference evidence="13" key="1">
    <citation type="submission" date="2012-12" db="EMBL/GenBank/DDBJ databases">
        <authorList>
            <person name="Hellsten U."/>
            <person name="Grimwood J."/>
            <person name="Chapman J.A."/>
            <person name="Shapiro H."/>
            <person name="Aerts A."/>
            <person name="Otillar R.P."/>
            <person name="Terry A.Y."/>
            <person name="Boore J.L."/>
            <person name="Simakov O."/>
            <person name="Marletaz F."/>
            <person name="Cho S.-J."/>
            <person name="Edsinger-Gonzales E."/>
            <person name="Havlak P."/>
            <person name="Kuo D.-H."/>
            <person name="Larsson T."/>
            <person name="Lv J."/>
            <person name="Arendt D."/>
            <person name="Savage R."/>
            <person name="Osoegawa K."/>
            <person name="de Jong P."/>
            <person name="Lindberg D.R."/>
            <person name="Seaver E.C."/>
            <person name="Weisblat D.A."/>
            <person name="Putnam N.H."/>
            <person name="Grigoriev I.V."/>
            <person name="Rokhsar D.S."/>
        </authorList>
    </citation>
    <scope>NUCLEOTIDE SEQUENCE</scope>
    <source>
        <strain evidence="13">I ESC-2004</strain>
    </source>
</reference>
<keyword evidence="3 9" id="KW-0812">Transmembrane</keyword>
<dbReference type="PANTHER" id="PTHR11537:SF113">
    <property type="entry name" value="POTASSIUM VOLTAGE-GATED CHANNEL PROTEIN SHAKER"/>
    <property type="match status" value="1"/>
</dbReference>
<dbReference type="GO" id="GO:0001508">
    <property type="term" value="P:action potential"/>
    <property type="evidence" value="ECO:0007669"/>
    <property type="project" value="TreeGrafter"/>
</dbReference>
<dbReference type="Gene3D" id="1.10.287.70">
    <property type="match status" value="1"/>
</dbReference>
<evidence type="ECO:0000313" key="13">
    <source>
        <dbReference type="Proteomes" id="UP000014760"/>
    </source>
</evidence>
<evidence type="ECO:0000313" key="12">
    <source>
        <dbReference type="EnsemblMetazoa" id="CapteP124180"/>
    </source>
</evidence>
<dbReference type="GO" id="GO:0008076">
    <property type="term" value="C:voltage-gated potassium channel complex"/>
    <property type="evidence" value="ECO:0007669"/>
    <property type="project" value="InterPro"/>
</dbReference>
<feature type="transmembrane region" description="Helical" evidence="9">
    <location>
        <begin position="7"/>
        <end position="26"/>
    </location>
</feature>
<dbReference type="EMBL" id="AMQN01048143">
    <property type="status" value="NOT_ANNOTATED_CDS"/>
    <property type="molecule type" value="Genomic_DNA"/>
</dbReference>
<keyword evidence="13" id="KW-1185">Reference proteome</keyword>
<dbReference type="GO" id="GO:0005251">
    <property type="term" value="F:delayed rectifier potassium channel activity"/>
    <property type="evidence" value="ECO:0007669"/>
    <property type="project" value="TreeGrafter"/>
</dbReference>
<keyword evidence="7" id="KW-0407">Ion channel</keyword>
<feature type="compositionally biased region" description="Basic and acidic residues" evidence="8">
    <location>
        <begin position="89"/>
        <end position="98"/>
    </location>
</feature>
<evidence type="ECO:0000256" key="7">
    <source>
        <dbReference type="ARBA" id="ARBA00023303"/>
    </source>
</evidence>
<evidence type="ECO:0000256" key="1">
    <source>
        <dbReference type="ARBA" id="ARBA00004141"/>
    </source>
</evidence>
<gene>
    <name evidence="11" type="ORF">CAPTEDRAFT_124180</name>
</gene>
<comment type="subcellular location">
    <subcellularLocation>
        <location evidence="1">Membrane</location>
        <topology evidence="1">Multi-pass membrane protein</topology>
    </subcellularLocation>
</comment>
<dbReference type="AlphaFoldDB" id="R7U8W6"/>
<dbReference type="PRINTS" id="PR00169">
    <property type="entry name" value="KCHANNEL"/>
</dbReference>
<accession>R7U8W6</accession>
<dbReference type="EnsemblMetazoa" id="CapteT124180">
    <property type="protein sequence ID" value="CapteP124180"/>
    <property type="gene ID" value="CapteG124180"/>
</dbReference>
<dbReference type="InterPro" id="IPR013099">
    <property type="entry name" value="K_chnl_dom"/>
</dbReference>
<keyword evidence="6 9" id="KW-0472">Membrane</keyword>
<evidence type="ECO:0000256" key="3">
    <source>
        <dbReference type="ARBA" id="ARBA00022692"/>
    </source>
</evidence>
<feature type="region of interest" description="Disordered" evidence="8">
    <location>
        <begin position="70"/>
        <end position="110"/>
    </location>
</feature>
<evidence type="ECO:0000256" key="4">
    <source>
        <dbReference type="ARBA" id="ARBA00022989"/>
    </source>
</evidence>
<reference evidence="12" key="3">
    <citation type="submission" date="2015-06" db="UniProtKB">
        <authorList>
            <consortium name="EnsemblMetazoa"/>
        </authorList>
    </citation>
    <scope>IDENTIFICATION</scope>
</reference>
<evidence type="ECO:0000256" key="5">
    <source>
        <dbReference type="ARBA" id="ARBA00023065"/>
    </source>
</evidence>
<keyword evidence="2" id="KW-0813">Transport</keyword>
<name>R7U8W6_CAPTE</name>
<evidence type="ECO:0000259" key="10">
    <source>
        <dbReference type="Pfam" id="PF07885"/>
    </source>
</evidence>
<feature type="domain" description="Potassium channel" evidence="10">
    <location>
        <begin position="3"/>
        <end position="54"/>
    </location>
</feature>
<proteinExistence type="predicted"/>
<keyword evidence="5" id="KW-0406">Ion transport</keyword>